<evidence type="ECO:0000256" key="1">
    <source>
        <dbReference type="ARBA" id="ARBA00023015"/>
    </source>
</evidence>
<dbReference type="PROSITE" id="PS00356">
    <property type="entry name" value="HTH_LACI_1"/>
    <property type="match status" value="1"/>
</dbReference>
<dbReference type="PRINTS" id="PR00036">
    <property type="entry name" value="HTHLACI"/>
</dbReference>
<keyword evidence="3" id="KW-0804">Transcription</keyword>
<evidence type="ECO:0000313" key="5">
    <source>
        <dbReference type="EMBL" id="ACQ79055.1"/>
    </source>
</evidence>
<keyword evidence="2" id="KW-0238">DNA-binding</keyword>
<dbReference type="PANTHER" id="PTHR30146:SF109">
    <property type="entry name" value="HTH-TYPE TRANSCRIPTIONAL REGULATOR GALS"/>
    <property type="match status" value="1"/>
</dbReference>
<proteinExistence type="predicted"/>
<dbReference type="Pfam" id="PF00356">
    <property type="entry name" value="LacI"/>
    <property type="match status" value="1"/>
</dbReference>
<dbReference type="SUPFAM" id="SSF53822">
    <property type="entry name" value="Periplasmic binding protein-like I"/>
    <property type="match status" value="1"/>
</dbReference>
<dbReference type="AlphaFoldDB" id="C5BYU7"/>
<evidence type="ECO:0000313" key="6">
    <source>
        <dbReference type="Proteomes" id="UP000007962"/>
    </source>
</evidence>
<protein>
    <submittedName>
        <fullName evidence="5">Transcriptional regulator, LacI family</fullName>
        <ecNumber evidence="5">5.1.1.1</ecNumber>
    </submittedName>
</protein>
<dbReference type="GO" id="GO:0008784">
    <property type="term" value="F:alanine racemase activity"/>
    <property type="evidence" value="ECO:0007669"/>
    <property type="project" value="UniProtKB-EC"/>
</dbReference>
<dbReference type="GO" id="GO:0003700">
    <property type="term" value="F:DNA-binding transcription factor activity"/>
    <property type="evidence" value="ECO:0007669"/>
    <property type="project" value="TreeGrafter"/>
</dbReference>
<evidence type="ECO:0000256" key="2">
    <source>
        <dbReference type="ARBA" id="ARBA00023125"/>
    </source>
</evidence>
<dbReference type="KEGG" id="bcv:Bcav_0794"/>
<keyword evidence="6" id="KW-1185">Reference proteome</keyword>
<dbReference type="RefSeq" id="WP_012725835.1">
    <property type="nucleotide sequence ID" value="NC_012669.1"/>
</dbReference>
<keyword evidence="5" id="KW-0413">Isomerase</keyword>
<dbReference type="Proteomes" id="UP000007962">
    <property type="component" value="Chromosome"/>
</dbReference>
<evidence type="ECO:0000259" key="4">
    <source>
        <dbReference type="PROSITE" id="PS50932"/>
    </source>
</evidence>
<dbReference type="InterPro" id="IPR046335">
    <property type="entry name" value="LacI/GalR-like_sensor"/>
</dbReference>
<sequence length="332" mass="34249">MNRPPTIRDVAATAGVSPATVSRVMNGSASVDVALAQRVQTAAADLGYVGNMVARHLATGRTQTIGLLVPDLGNPTFQAALRGLSHAAARADYRVVVADSEENVDEEAILAAELRRRCDALVLCAPRMPVEDLERLVPTLDPVVLVNRRGVGGAPSLRVDYAAGVRALVGHLTSLGHRRLAFLAGPPLSVSNRVRAQELRRLVAVDGLELTEIPCGAMFEDGHAAGPAALASGATGIVCYNDLVAMGLLGALTETGVAVPDAVSVVGFDDIPFARYASPPLTTMSVPQAELGAAAWERVAALLAGREAGHDVAFLPRLEARGSTGAAPAAAG</sequence>
<dbReference type="SMART" id="SM00354">
    <property type="entry name" value="HTH_LACI"/>
    <property type="match status" value="1"/>
</dbReference>
<dbReference type="GO" id="GO:0000976">
    <property type="term" value="F:transcription cis-regulatory region binding"/>
    <property type="evidence" value="ECO:0007669"/>
    <property type="project" value="TreeGrafter"/>
</dbReference>
<name>C5BYU7_BEUC1</name>
<dbReference type="CDD" id="cd01392">
    <property type="entry name" value="HTH_LacI"/>
    <property type="match status" value="1"/>
</dbReference>
<feature type="domain" description="HTH lacI-type" evidence="4">
    <location>
        <begin position="5"/>
        <end position="59"/>
    </location>
</feature>
<dbReference type="Gene3D" id="1.10.260.40">
    <property type="entry name" value="lambda repressor-like DNA-binding domains"/>
    <property type="match status" value="1"/>
</dbReference>
<dbReference type="SUPFAM" id="SSF47413">
    <property type="entry name" value="lambda repressor-like DNA-binding domains"/>
    <property type="match status" value="1"/>
</dbReference>
<dbReference type="Pfam" id="PF13377">
    <property type="entry name" value="Peripla_BP_3"/>
    <property type="match status" value="1"/>
</dbReference>
<dbReference type="STRING" id="471853.Bcav_0794"/>
<gene>
    <name evidence="5" type="ordered locus">Bcav_0794</name>
</gene>
<keyword evidence="1" id="KW-0805">Transcription regulation</keyword>
<dbReference type="Gene3D" id="3.40.50.2300">
    <property type="match status" value="2"/>
</dbReference>
<dbReference type="eggNOG" id="COG1609">
    <property type="taxonomic scope" value="Bacteria"/>
</dbReference>
<dbReference type="HOGENOM" id="CLU_037628_6_1_11"/>
<organism evidence="5 6">
    <name type="scientific">Beutenbergia cavernae (strain ATCC BAA-8 / DSM 12333 / CCUG 43141 / JCM 11478 / NBRC 16432 / NCIMB 13614 / HKI 0122)</name>
    <dbReference type="NCBI Taxonomy" id="471853"/>
    <lineage>
        <taxon>Bacteria</taxon>
        <taxon>Bacillati</taxon>
        <taxon>Actinomycetota</taxon>
        <taxon>Actinomycetes</taxon>
        <taxon>Micrococcales</taxon>
        <taxon>Beutenbergiaceae</taxon>
        <taxon>Beutenbergia</taxon>
    </lineage>
</organism>
<dbReference type="InterPro" id="IPR000843">
    <property type="entry name" value="HTH_LacI"/>
</dbReference>
<dbReference type="InterPro" id="IPR010982">
    <property type="entry name" value="Lambda_DNA-bd_dom_sf"/>
</dbReference>
<dbReference type="PROSITE" id="PS50932">
    <property type="entry name" value="HTH_LACI_2"/>
    <property type="match status" value="1"/>
</dbReference>
<dbReference type="EMBL" id="CP001618">
    <property type="protein sequence ID" value="ACQ79055.1"/>
    <property type="molecule type" value="Genomic_DNA"/>
</dbReference>
<reference evidence="5 6" key="1">
    <citation type="journal article" date="2009" name="Stand. Genomic Sci.">
        <title>Complete genome sequence of Beutenbergia cavernae type strain (HKI 0122).</title>
        <authorList>
            <person name="Land M."/>
            <person name="Pukall R."/>
            <person name="Abt B."/>
            <person name="Goker M."/>
            <person name="Rohde M."/>
            <person name="Glavina Del Rio T."/>
            <person name="Tice H."/>
            <person name="Copeland A."/>
            <person name="Cheng J.F."/>
            <person name="Lucas S."/>
            <person name="Chen F."/>
            <person name="Nolan M."/>
            <person name="Bruce D."/>
            <person name="Goodwin L."/>
            <person name="Pitluck S."/>
            <person name="Ivanova N."/>
            <person name="Mavromatis K."/>
            <person name="Ovchinnikova G."/>
            <person name="Pati A."/>
            <person name="Chen A."/>
            <person name="Palaniappan K."/>
            <person name="Hauser L."/>
            <person name="Chang Y.J."/>
            <person name="Jefferies C.C."/>
            <person name="Saunders E."/>
            <person name="Brettin T."/>
            <person name="Detter J.C."/>
            <person name="Han C."/>
            <person name="Chain P."/>
            <person name="Bristow J."/>
            <person name="Eisen J.A."/>
            <person name="Markowitz V."/>
            <person name="Hugenholtz P."/>
            <person name="Kyrpides N.C."/>
            <person name="Klenk H.P."/>
            <person name="Lapidus A."/>
        </authorList>
    </citation>
    <scope>NUCLEOTIDE SEQUENCE [LARGE SCALE GENOMIC DNA]</scope>
    <source>
        <strain evidence="6">ATCC BAA-8 / DSM 12333 / NBRC 16432</strain>
    </source>
</reference>
<dbReference type="EC" id="5.1.1.1" evidence="5"/>
<dbReference type="PANTHER" id="PTHR30146">
    <property type="entry name" value="LACI-RELATED TRANSCRIPTIONAL REPRESSOR"/>
    <property type="match status" value="1"/>
</dbReference>
<dbReference type="CDD" id="cd06267">
    <property type="entry name" value="PBP1_LacI_sugar_binding-like"/>
    <property type="match status" value="1"/>
</dbReference>
<evidence type="ECO:0000256" key="3">
    <source>
        <dbReference type="ARBA" id="ARBA00023163"/>
    </source>
</evidence>
<dbReference type="InterPro" id="IPR028082">
    <property type="entry name" value="Peripla_BP_I"/>
</dbReference>
<accession>C5BYU7</accession>